<dbReference type="InterPro" id="IPR004358">
    <property type="entry name" value="Sig_transdc_His_kin-like_C"/>
</dbReference>
<dbReference type="Gene3D" id="3.30.450.20">
    <property type="entry name" value="PAS domain"/>
    <property type="match status" value="1"/>
</dbReference>
<comment type="catalytic activity">
    <reaction evidence="1">
        <text>ATP + protein L-histidine = ADP + protein N-phospho-L-histidine.</text>
        <dbReference type="EC" id="2.7.13.3"/>
    </reaction>
</comment>
<evidence type="ECO:0000256" key="8">
    <source>
        <dbReference type="PROSITE-ProRule" id="PRU00169"/>
    </source>
</evidence>
<keyword evidence="10" id="KW-0812">Transmembrane</keyword>
<evidence type="ECO:0000256" key="6">
    <source>
        <dbReference type="ARBA" id="ARBA00022777"/>
    </source>
</evidence>
<dbReference type="Gene3D" id="3.30.565.10">
    <property type="entry name" value="Histidine kinase-like ATPase, C-terminal domain"/>
    <property type="match status" value="1"/>
</dbReference>
<dbReference type="Gene3D" id="3.40.50.2300">
    <property type="match status" value="2"/>
</dbReference>
<dbReference type="GO" id="GO:0016301">
    <property type="term" value="F:kinase activity"/>
    <property type="evidence" value="ECO:0007669"/>
    <property type="project" value="UniProtKB-KW"/>
</dbReference>
<dbReference type="SMART" id="SM00388">
    <property type="entry name" value="HisKA"/>
    <property type="match status" value="1"/>
</dbReference>
<dbReference type="CDD" id="cd16922">
    <property type="entry name" value="HATPase_EvgS-ArcB-TorS-like"/>
    <property type="match status" value="1"/>
</dbReference>
<dbReference type="InterPro" id="IPR003594">
    <property type="entry name" value="HATPase_dom"/>
</dbReference>
<dbReference type="InterPro" id="IPR001789">
    <property type="entry name" value="Sig_transdc_resp-reg_receiver"/>
</dbReference>
<keyword evidence="10" id="KW-0472">Membrane</keyword>
<gene>
    <name evidence="14" type="ORF">SAMN06265222_10140</name>
</gene>
<dbReference type="Pfam" id="PF02518">
    <property type="entry name" value="HATPase_c"/>
    <property type="match status" value="1"/>
</dbReference>
<keyword evidence="5" id="KW-0808">Transferase</keyword>
<dbReference type="SUPFAM" id="SSF158472">
    <property type="entry name" value="HAMP domain-like"/>
    <property type="match status" value="1"/>
</dbReference>
<evidence type="ECO:0000256" key="2">
    <source>
        <dbReference type="ARBA" id="ARBA00004370"/>
    </source>
</evidence>
<dbReference type="InterPro" id="IPR036890">
    <property type="entry name" value="HATPase_C_sf"/>
</dbReference>
<accession>A0ABY1PN34</accession>
<keyword evidence="6 14" id="KW-0418">Kinase</keyword>
<evidence type="ECO:0000313" key="14">
    <source>
        <dbReference type="EMBL" id="SMP37902.1"/>
    </source>
</evidence>
<evidence type="ECO:0000256" key="3">
    <source>
        <dbReference type="ARBA" id="ARBA00012438"/>
    </source>
</evidence>
<evidence type="ECO:0000259" key="13">
    <source>
        <dbReference type="PROSITE" id="PS50885"/>
    </source>
</evidence>
<keyword evidence="15" id="KW-1185">Reference proteome</keyword>
<dbReference type="Gene3D" id="1.10.8.500">
    <property type="entry name" value="HAMP domain in histidine kinase"/>
    <property type="match status" value="1"/>
</dbReference>
<dbReference type="InterPro" id="IPR005467">
    <property type="entry name" value="His_kinase_dom"/>
</dbReference>
<feature type="modified residue" description="4-aspartylphosphate" evidence="8">
    <location>
        <position position="750"/>
    </location>
</feature>
<dbReference type="Proteomes" id="UP001158067">
    <property type="component" value="Unassembled WGS sequence"/>
</dbReference>
<protein>
    <recommendedName>
        <fullName evidence="3">histidine kinase</fullName>
        <ecNumber evidence="3">2.7.13.3</ecNumber>
    </recommendedName>
</protein>
<reference evidence="14 15" key="1">
    <citation type="submission" date="2017-05" db="EMBL/GenBank/DDBJ databases">
        <authorList>
            <person name="Varghese N."/>
            <person name="Submissions S."/>
        </authorList>
    </citation>
    <scope>NUCLEOTIDE SEQUENCE [LARGE SCALE GENOMIC DNA]</scope>
    <source>
        <strain evidence="14 15">DSM 25457</strain>
    </source>
</reference>
<dbReference type="SUPFAM" id="SSF47384">
    <property type="entry name" value="Homodimeric domain of signal transducing histidine kinase"/>
    <property type="match status" value="1"/>
</dbReference>
<dbReference type="Gene3D" id="1.10.287.130">
    <property type="match status" value="1"/>
</dbReference>
<feature type="modified residue" description="4-aspartylphosphate" evidence="8">
    <location>
        <position position="907"/>
    </location>
</feature>
<evidence type="ECO:0000256" key="5">
    <source>
        <dbReference type="ARBA" id="ARBA00022679"/>
    </source>
</evidence>
<dbReference type="CDD" id="cd06225">
    <property type="entry name" value="HAMP"/>
    <property type="match status" value="1"/>
</dbReference>
<feature type="transmembrane region" description="Helical" evidence="10">
    <location>
        <begin position="358"/>
        <end position="380"/>
    </location>
</feature>
<name>A0ABY1PN34_9BACT</name>
<dbReference type="SMART" id="SM00304">
    <property type="entry name" value="HAMP"/>
    <property type="match status" value="1"/>
</dbReference>
<dbReference type="PROSITE" id="PS50109">
    <property type="entry name" value="HIS_KIN"/>
    <property type="match status" value="1"/>
</dbReference>
<evidence type="ECO:0000259" key="12">
    <source>
        <dbReference type="PROSITE" id="PS50110"/>
    </source>
</evidence>
<dbReference type="CDD" id="cd17546">
    <property type="entry name" value="REC_hyHK_CKI1_RcsC-like"/>
    <property type="match status" value="2"/>
</dbReference>
<comment type="subcellular location">
    <subcellularLocation>
        <location evidence="2">Membrane</location>
    </subcellularLocation>
</comment>
<keyword evidence="7" id="KW-0902">Two-component regulatory system</keyword>
<organism evidence="14 15">
    <name type="scientific">Neorhodopirellula lusitana</name>
    <dbReference type="NCBI Taxonomy" id="445327"/>
    <lineage>
        <taxon>Bacteria</taxon>
        <taxon>Pseudomonadati</taxon>
        <taxon>Planctomycetota</taxon>
        <taxon>Planctomycetia</taxon>
        <taxon>Pirellulales</taxon>
        <taxon>Pirellulaceae</taxon>
        <taxon>Neorhodopirellula</taxon>
    </lineage>
</organism>
<evidence type="ECO:0000256" key="9">
    <source>
        <dbReference type="SAM" id="MobiDB-lite"/>
    </source>
</evidence>
<dbReference type="InterPro" id="IPR011006">
    <property type="entry name" value="CheY-like_superfamily"/>
</dbReference>
<dbReference type="PANTHER" id="PTHR45339">
    <property type="entry name" value="HYBRID SIGNAL TRANSDUCTION HISTIDINE KINASE J"/>
    <property type="match status" value="1"/>
</dbReference>
<sequence>MEQPSRSPVRMVVTGPFFRAGVFPVRRPPVRIIHQLLLAALVPAILIGLVGQYATSVAQRSLRSAIESNSMTQANAVMDEVDRILQTRIANWKAYARSELVQKTLVASNREMATETDPEKTIDDRDREWQLAVDGKPNELMQRLMDNRLSRELRLRLEKLEEGSGYSVFGEVFFTNRYGANAAQSQLTSDYRQNDEPWWQLASKDGLYVGDVTWDDSAEIYSIVICLKVEDADSQFLGVMKAVMNIHEIVSVIDGRSSRFGQGERLILLTRQGEIIRTGNQETVPLADGSDLLGDQYLDAEHPEATTYRVDSATGERYLESFALSQGFGDFDGLGWKMVRESRESIAFAPVNHLRQRIVWITSLATLFGLLVSGAVAWSLSRRVQHLSNATMAISRGELDTSVDVRGSDEIADLATHFNQMGRDLQRVNSELIVARDAERDANRAKGTFLANMSHEIRTPMNGIIGMGQLLAHTKLDANQKDYLRMIQQSADALLRLLNDILDFSKIEAGKLELEKIEFSLRDCVGQTGQTLAMRAGEKGLEMACRIAPNLPDTLLGDPGRLRQIIVNLAGNAIKFTDQGEVVIDVQRCNDSNLKDDNQIELHVSVRDTGVGIAKDKQAKIFEAFTQADVSTTRQFGGTGLGLSISAQLVEMMNGRIWLESELDHGTTFHFTAIMTLLPERERKRREGVASLKGKRALIVDDNVTNRRIFEELLSHWDMKWESAGDPKQGLIELSKAAREGRPFDIVLLDYMMPGMDGFGFTERVREEEAIRDSKIILLSSAAEATDSERSVELGILRYMTKPVVESELHRTLLDVCDVENSDSSQSVQANGTVASGSNARKSGAKQAGGGAPCRSLNILLAEDGIVNQCVAKGILKTLNHEVVIADDGAKAVEAWQAGEFDVILMDVQMPEMDGLQATEVIRLAESETGKHIPIIAMTANAMKGDREECLEAGMDDYIAKPFSRNELHEALIRWGNAPSDTP</sequence>
<dbReference type="PANTHER" id="PTHR45339:SF1">
    <property type="entry name" value="HYBRID SIGNAL TRANSDUCTION HISTIDINE KINASE J"/>
    <property type="match status" value="1"/>
</dbReference>
<evidence type="ECO:0000256" key="7">
    <source>
        <dbReference type="ARBA" id="ARBA00023012"/>
    </source>
</evidence>
<dbReference type="CDD" id="cd00082">
    <property type="entry name" value="HisKA"/>
    <property type="match status" value="1"/>
</dbReference>
<evidence type="ECO:0000256" key="10">
    <source>
        <dbReference type="SAM" id="Phobius"/>
    </source>
</evidence>
<dbReference type="InterPro" id="IPR003661">
    <property type="entry name" value="HisK_dim/P_dom"/>
</dbReference>
<feature type="domain" description="Response regulatory" evidence="12">
    <location>
        <begin position="696"/>
        <end position="817"/>
    </location>
</feature>
<feature type="transmembrane region" description="Helical" evidence="10">
    <location>
        <begin position="32"/>
        <end position="54"/>
    </location>
</feature>
<dbReference type="PROSITE" id="PS50885">
    <property type="entry name" value="HAMP"/>
    <property type="match status" value="1"/>
</dbReference>
<evidence type="ECO:0000256" key="4">
    <source>
        <dbReference type="ARBA" id="ARBA00022553"/>
    </source>
</evidence>
<dbReference type="SMART" id="SM00448">
    <property type="entry name" value="REC"/>
    <property type="match status" value="2"/>
</dbReference>
<evidence type="ECO:0000259" key="11">
    <source>
        <dbReference type="PROSITE" id="PS50109"/>
    </source>
</evidence>
<dbReference type="Pfam" id="PF00672">
    <property type="entry name" value="HAMP"/>
    <property type="match status" value="1"/>
</dbReference>
<dbReference type="PRINTS" id="PR00344">
    <property type="entry name" value="BCTRLSENSOR"/>
</dbReference>
<comment type="caution">
    <text evidence="14">The sequence shown here is derived from an EMBL/GenBank/DDBJ whole genome shotgun (WGS) entry which is preliminary data.</text>
</comment>
<feature type="domain" description="HAMP" evidence="13">
    <location>
        <begin position="378"/>
        <end position="430"/>
    </location>
</feature>
<evidence type="ECO:0000313" key="15">
    <source>
        <dbReference type="Proteomes" id="UP001158067"/>
    </source>
</evidence>
<proteinExistence type="predicted"/>
<feature type="domain" description="Histidine kinase" evidence="11">
    <location>
        <begin position="452"/>
        <end position="677"/>
    </location>
</feature>
<keyword evidence="4 8" id="KW-0597">Phosphoprotein</keyword>
<dbReference type="InterPro" id="IPR036097">
    <property type="entry name" value="HisK_dim/P_sf"/>
</dbReference>
<dbReference type="PROSITE" id="PS50110">
    <property type="entry name" value="RESPONSE_REGULATORY"/>
    <property type="match status" value="2"/>
</dbReference>
<dbReference type="SUPFAM" id="SSF52172">
    <property type="entry name" value="CheY-like"/>
    <property type="match status" value="2"/>
</dbReference>
<feature type="compositionally biased region" description="Polar residues" evidence="9">
    <location>
        <begin position="825"/>
        <end position="841"/>
    </location>
</feature>
<dbReference type="Pfam" id="PF00512">
    <property type="entry name" value="HisKA"/>
    <property type="match status" value="1"/>
</dbReference>
<evidence type="ECO:0000256" key="1">
    <source>
        <dbReference type="ARBA" id="ARBA00000085"/>
    </source>
</evidence>
<dbReference type="SMART" id="SM00387">
    <property type="entry name" value="HATPase_c"/>
    <property type="match status" value="1"/>
</dbReference>
<keyword evidence="10" id="KW-1133">Transmembrane helix</keyword>
<dbReference type="Pfam" id="PF00072">
    <property type="entry name" value="Response_reg"/>
    <property type="match status" value="2"/>
</dbReference>
<dbReference type="SUPFAM" id="SSF55874">
    <property type="entry name" value="ATPase domain of HSP90 chaperone/DNA topoisomerase II/histidine kinase"/>
    <property type="match status" value="1"/>
</dbReference>
<dbReference type="EC" id="2.7.13.3" evidence="3"/>
<dbReference type="EMBL" id="FXUG01000001">
    <property type="protein sequence ID" value="SMP37902.1"/>
    <property type="molecule type" value="Genomic_DNA"/>
</dbReference>
<feature type="domain" description="Response regulatory" evidence="12">
    <location>
        <begin position="858"/>
        <end position="976"/>
    </location>
</feature>
<dbReference type="InterPro" id="IPR003660">
    <property type="entry name" value="HAMP_dom"/>
</dbReference>
<feature type="region of interest" description="Disordered" evidence="9">
    <location>
        <begin position="825"/>
        <end position="851"/>
    </location>
</feature>